<evidence type="ECO:0000313" key="1">
    <source>
        <dbReference type="EMBL" id="SIN87187.1"/>
    </source>
</evidence>
<organism evidence="1 2">
    <name type="scientific">Vreelandella aquamarina</name>
    <dbReference type="NCBI Taxonomy" id="77097"/>
    <lineage>
        <taxon>Bacteria</taxon>
        <taxon>Pseudomonadati</taxon>
        <taxon>Pseudomonadota</taxon>
        <taxon>Gammaproteobacteria</taxon>
        <taxon>Oceanospirillales</taxon>
        <taxon>Halomonadaceae</taxon>
        <taxon>Vreelandella</taxon>
    </lineage>
</organism>
<accession>A0A1N6EQM8</accession>
<dbReference type="AlphaFoldDB" id="A0A1N6EQM8"/>
<dbReference type="RefSeq" id="WP_053857281.1">
    <property type="nucleotide sequence ID" value="NZ_BJOI01000094.1"/>
</dbReference>
<protein>
    <submittedName>
        <fullName evidence="1">Uncharacterized protein</fullName>
    </submittedName>
</protein>
<dbReference type="GeneID" id="97278378"/>
<gene>
    <name evidence="1" type="ORF">SAMN05878438_3727</name>
</gene>
<dbReference type="Proteomes" id="UP000185024">
    <property type="component" value="Unassembled WGS sequence"/>
</dbReference>
<dbReference type="EMBL" id="FSQX01000002">
    <property type="protein sequence ID" value="SIN87187.1"/>
    <property type="molecule type" value="Genomic_DNA"/>
</dbReference>
<name>A0A1N6EQM8_9GAMM</name>
<sequence>MSSITFVTDQRPGEPDLLSGHQLEALTIMDLDRSKVLLRVLPSGPWTHEALVETGDGIAQMLPQEVENGVEAFLGSQWVGSTEV</sequence>
<reference evidence="1 2" key="1">
    <citation type="submission" date="2016-11" db="EMBL/GenBank/DDBJ databases">
        <authorList>
            <person name="Jaros S."/>
            <person name="Januszkiewicz K."/>
            <person name="Wedrychowicz H."/>
        </authorList>
    </citation>
    <scope>NUCLEOTIDE SEQUENCE [LARGE SCALE GENOMIC DNA]</scope>
    <source>
        <strain evidence="1 2">ACAM 239</strain>
    </source>
</reference>
<evidence type="ECO:0000313" key="2">
    <source>
        <dbReference type="Proteomes" id="UP000185024"/>
    </source>
</evidence>
<proteinExistence type="predicted"/>